<dbReference type="InterPro" id="IPR005130">
    <property type="entry name" value="Ser_deHydtase-like_asu"/>
</dbReference>
<dbReference type="PANTHER" id="PTHR30501:SF2">
    <property type="entry name" value="UPF0597 PROTEIN YHAM"/>
    <property type="match status" value="1"/>
</dbReference>
<accession>A0A1N6XX89</accession>
<dbReference type="AlphaFoldDB" id="A0A1N6XX89"/>
<dbReference type="STRING" id="159291.SAMN05920897_1331"/>
<dbReference type="GO" id="GO:0019450">
    <property type="term" value="P:L-cysteine catabolic process to pyruvate"/>
    <property type="evidence" value="ECO:0007669"/>
    <property type="project" value="TreeGrafter"/>
</dbReference>
<organism evidence="3 4">
    <name type="scientific">Alkalispirochaeta americana</name>
    <dbReference type="NCBI Taxonomy" id="159291"/>
    <lineage>
        <taxon>Bacteria</taxon>
        <taxon>Pseudomonadati</taxon>
        <taxon>Spirochaetota</taxon>
        <taxon>Spirochaetia</taxon>
        <taxon>Spirochaetales</taxon>
        <taxon>Spirochaetaceae</taxon>
        <taxon>Alkalispirochaeta</taxon>
    </lineage>
</organism>
<dbReference type="PANTHER" id="PTHR30501">
    <property type="entry name" value="UPF0597 PROTEIN YHAM"/>
    <property type="match status" value="1"/>
</dbReference>
<dbReference type="HAMAP" id="MF_01845">
    <property type="entry name" value="UPF0597"/>
    <property type="match status" value="1"/>
</dbReference>
<sequence>MENINLKLLAMLRRELVTSVGCTEPAAVALACATSRRYLCDELAKLSIVVSKDVFKNGFKVGIPGSSQKGLFIAAALGYLFGDSETELEVLSGISSESLPHAEKLVKSGMISIDIDHRYDGLYIKVVAEGDHNSSEVVIQHEHNHVTYIATNGGVIFENLNAGNAGQPNCQEVLDEVSPERIIRFADEVPIEDIAFIYDAAVVNLEAARQGMAQGWGLNIGKTLLSIDDGFEGSSTDLTMSGITRASAWAAAASDARMSGNSCPVVINSGSGNQGITASLPVLSIAKDLGMKKEIVTRALAVSHLMALYQKHFSDRISAFCGVVTAATGAGCGTAYMMGGRLPEIEDTINTALGGISGMICDGAKPSCAMKIALAVQNGLLACVLSLKGKRITPGEGIVAKDACTTIRNIGVLARDGMCRTDEIILQIMLNGDLSSTSNVGPSEESLV</sequence>
<evidence type="ECO:0000259" key="2">
    <source>
        <dbReference type="Pfam" id="PF03313"/>
    </source>
</evidence>
<gene>
    <name evidence="3" type="ORF">SAMN05920897_1331</name>
</gene>
<protein>
    <recommendedName>
        <fullName evidence="1">UPF0597 protein SAMN05920897_1331</fullName>
    </recommendedName>
</protein>
<dbReference type="Pfam" id="PF03313">
    <property type="entry name" value="SDH_alpha"/>
    <property type="match status" value="1"/>
</dbReference>
<name>A0A1N6XX89_9SPIO</name>
<reference evidence="3 4" key="1">
    <citation type="submission" date="2017-01" db="EMBL/GenBank/DDBJ databases">
        <authorList>
            <person name="Mah S.A."/>
            <person name="Swanson W.J."/>
            <person name="Moy G.W."/>
            <person name="Vacquier V.D."/>
        </authorList>
    </citation>
    <scope>NUCLEOTIDE SEQUENCE [LARGE SCALE GENOMIC DNA]</scope>
    <source>
        <strain evidence="3 4">ASpG1</strain>
    </source>
</reference>
<keyword evidence="4" id="KW-1185">Reference proteome</keyword>
<dbReference type="EMBL" id="FTMS01000033">
    <property type="protein sequence ID" value="SIR06829.1"/>
    <property type="molecule type" value="Genomic_DNA"/>
</dbReference>
<dbReference type="OrthoDB" id="41906at2"/>
<dbReference type="RefSeq" id="WP_076489960.1">
    <property type="nucleotide sequence ID" value="NZ_FTMS01000033.1"/>
</dbReference>
<feature type="domain" description="Serine dehydratase-like alpha subunit" evidence="2">
    <location>
        <begin position="173"/>
        <end position="427"/>
    </location>
</feature>
<evidence type="ECO:0000256" key="1">
    <source>
        <dbReference type="HAMAP-Rule" id="MF_01845"/>
    </source>
</evidence>
<dbReference type="PIRSF" id="PIRSF006054">
    <property type="entry name" value="UCP006054"/>
    <property type="match status" value="1"/>
</dbReference>
<proteinExistence type="inferred from homology"/>
<comment type="similarity">
    <text evidence="1">Belongs to the UPF0597 family.</text>
</comment>
<evidence type="ECO:0000313" key="4">
    <source>
        <dbReference type="Proteomes" id="UP000186400"/>
    </source>
</evidence>
<dbReference type="GO" id="GO:0080146">
    <property type="term" value="F:L-cysteine desulfhydrase activity"/>
    <property type="evidence" value="ECO:0007669"/>
    <property type="project" value="TreeGrafter"/>
</dbReference>
<evidence type="ECO:0000313" key="3">
    <source>
        <dbReference type="EMBL" id="SIR06829.1"/>
    </source>
</evidence>
<dbReference type="Proteomes" id="UP000186400">
    <property type="component" value="Unassembled WGS sequence"/>
</dbReference>
<dbReference type="InterPro" id="IPR021144">
    <property type="entry name" value="UPF0597"/>
</dbReference>